<organism evidence="3 4">
    <name type="scientific">Candidatus Liptonbacteria bacterium RIFCSPHIGHO2_01_FULL_57_28</name>
    <dbReference type="NCBI Taxonomy" id="1798647"/>
    <lineage>
        <taxon>Bacteria</taxon>
        <taxon>Candidatus Liptoniibacteriota</taxon>
    </lineage>
</organism>
<gene>
    <name evidence="3" type="ORF">A2855_01045</name>
</gene>
<dbReference type="STRING" id="1798647.A2855_01045"/>
<name>A0A1G2CC39_9BACT</name>
<protein>
    <recommendedName>
        <fullName evidence="5">Baseplate protein J-like domain-containing protein</fullName>
    </recommendedName>
</protein>
<comment type="caution">
    <text evidence="3">The sequence shown here is derived from an EMBL/GenBank/DDBJ whole genome shotgun (WGS) entry which is preliminary data.</text>
</comment>
<accession>A0A1G2CC39</accession>
<dbReference type="EMBL" id="MHKX01000011">
    <property type="protein sequence ID" value="OGY98339.1"/>
    <property type="molecule type" value="Genomic_DNA"/>
</dbReference>
<dbReference type="Proteomes" id="UP000179059">
    <property type="component" value="Unassembled WGS sequence"/>
</dbReference>
<keyword evidence="2" id="KW-0812">Transmembrane</keyword>
<proteinExistence type="predicted"/>
<feature type="transmembrane region" description="Helical" evidence="2">
    <location>
        <begin position="179"/>
        <end position="201"/>
    </location>
</feature>
<evidence type="ECO:0000313" key="4">
    <source>
        <dbReference type="Proteomes" id="UP000179059"/>
    </source>
</evidence>
<reference evidence="3 4" key="1">
    <citation type="journal article" date="2016" name="Nat. Commun.">
        <title>Thousands of microbial genomes shed light on interconnected biogeochemical processes in an aquifer system.</title>
        <authorList>
            <person name="Anantharaman K."/>
            <person name="Brown C.T."/>
            <person name="Hug L.A."/>
            <person name="Sharon I."/>
            <person name="Castelle C.J."/>
            <person name="Probst A.J."/>
            <person name="Thomas B.C."/>
            <person name="Singh A."/>
            <person name="Wilkins M.J."/>
            <person name="Karaoz U."/>
            <person name="Brodie E.L."/>
            <person name="Williams K.H."/>
            <person name="Hubbard S.S."/>
            <person name="Banfield J.F."/>
        </authorList>
    </citation>
    <scope>NUCLEOTIDE SEQUENCE [LARGE SCALE GENOMIC DNA]</scope>
</reference>
<evidence type="ECO:0000313" key="3">
    <source>
        <dbReference type="EMBL" id="OGY98339.1"/>
    </source>
</evidence>
<evidence type="ECO:0000256" key="2">
    <source>
        <dbReference type="SAM" id="Phobius"/>
    </source>
</evidence>
<feature type="compositionally biased region" description="Acidic residues" evidence="1">
    <location>
        <begin position="120"/>
        <end position="136"/>
    </location>
</feature>
<dbReference type="AlphaFoldDB" id="A0A1G2CC39"/>
<evidence type="ECO:0000256" key="1">
    <source>
        <dbReference type="SAM" id="MobiDB-lite"/>
    </source>
</evidence>
<keyword evidence="2" id="KW-1133">Transmembrane helix</keyword>
<evidence type="ECO:0008006" key="5">
    <source>
        <dbReference type="Google" id="ProtNLM"/>
    </source>
</evidence>
<sequence>MHRLSIERNEAVADLIERILEVQDQELVLIVPKGSRLVDSPSNFRLIAREAGVLAKDISIESVDQEVLEMARAAGIAASHPLFDEPAKTREGQSLSDIRLRGSQVKVAGEKKLKVKPEPEPEPELEMGPEEDEEPKEDAVTVITEETEDVYEERVSNRRDVEEERYDTLEPRPRRGRKVAAWAIVILLLVAGGMWLAAAAFGKASVDIAFRENPWTYSGTVTASVASKSTDAGAGIVPAEMIEQSQNLPSRSFPATGRTSGGQKARGTITVVNAYSGASQELVATTRFTAPDGKIYRLDNGIIVPGATVGTDGRVTASSSIKAAVTADQPGEGYNTGPVAHLNIPGFQNTPKYNGFYGVLAEGASGGTSTGGPTPTADDIAKAKSQMSSALNSAFQMNFLAGVPSDLKVLPEALVFSTTTFSIGPVDAQGQFAVTPASILRAFEFRETDVIELLNIKAQAGDDTKELQDLKITYANVRPDFAKKQMTFTVEVSGSLAPKFDATSFAADIAGKSQDEARQAILVLPDLADAKVSLWPAWLWGLPQNSSKIEVNVR</sequence>
<feature type="region of interest" description="Disordered" evidence="1">
    <location>
        <begin position="111"/>
        <end position="138"/>
    </location>
</feature>
<keyword evidence="2" id="KW-0472">Membrane</keyword>